<accession>A0A6A6VC36</accession>
<dbReference type="Pfam" id="PF00701">
    <property type="entry name" value="DHDPS"/>
    <property type="match status" value="1"/>
</dbReference>
<sequence>MTSSPDSPPTGLFVPVPTFFKPASASSALQADIDIRSQVDHAVYLARNAIRGLVLLGSTGEAVHMSRQERFNLVAGVRKGLNDARFPHYPIMAGVLVSSIDAALEWLEDYHKAGADWGLVLAPGYFGAAAKEENIREWYTIVADKSPMPILIYNYPGVTNNIMLSPETYRILAQHPNIVGCKMSHGNVSYHVQVSLHPDIDHDKFRVYSGFGQQLGPIVFFGAAGVIDGLAAIFPKTVVRLMELAEQRPIKPDVLAEVQALQYAVSTAEEFIGNWGIVGIKEAIYRVLMIGTLEGGRLPLTGKLPDGEWAQWEKSRAIQSIRVFEVNELRATVLTTVHNRQDSTIIDHASD</sequence>
<keyword evidence="4" id="KW-1185">Reference proteome</keyword>
<dbReference type="InterPro" id="IPR013785">
    <property type="entry name" value="Aldolase_TIM"/>
</dbReference>
<dbReference type="PANTHER" id="PTHR12128">
    <property type="entry name" value="DIHYDRODIPICOLINATE SYNTHASE"/>
    <property type="match status" value="1"/>
</dbReference>
<evidence type="ECO:0000313" key="3">
    <source>
        <dbReference type="EMBL" id="KAF2746801.1"/>
    </source>
</evidence>
<protein>
    <submittedName>
        <fullName evidence="3">Aldolase</fullName>
    </submittedName>
</protein>
<evidence type="ECO:0000256" key="2">
    <source>
        <dbReference type="ARBA" id="ARBA00023270"/>
    </source>
</evidence>
<dbReference type="Gene3D" id="3.20.20.70">
    <property type="entry name" value="Aldolase class I"/>
    <property type="match status" value="1"/>
</dbReference>
<dbReference type="SUPFAM" id="SSF51569">
    <property type="entry name" value="Aldolase"/>
    <property type="match status" value="1"/>
</dbReference>
<dbReference type="InterPro" id="IPR020624">
    <property type="entry name" value="Schiff_base-form_aldolases_CS"/>
</dbReference>
<dbReference type="GO" id="GO:0008840">
    <property type="term" value="F:4-hydroxy-tetrahydrodipicolinate synthase activity"/>
    <property type="evidence" value="ECO:0007669"/>
    <property type="project" value="TreeGrafter"/>
</dbReference>
<dbReference type="InterPro" id="IPR002220">
    <property type="entry name" value="DapA-like"/>
</dbReference>
<proteinExistence type="predicted"/>
<keyword evidence="2" id="KW-0704">Schiff base</keyword>
<evidence type="ECO:0000313" key="4">
    <source>
        <dbReference type="Proteomes" id="UP000799440"/>
    </source>
</evidence>
<dbReference type="CDD" id="cd00408">
    <property type="entry name" value="DHDPS-like"/>
    <property type="match status" value="1"/>
</dbReference>
<dbReference type="EMBL" id="MU006575">
    <property type="protein sequence ID" value="KAF2746801.1"/>
    <property type="molecule type" value="Genomic_DNA"/>
</dbReference>
<name>A0A6A6VC36_9PLEO</name>
<dbReference type="PRINTS" id="PR00146">
    <property type="entry name" value="DHPICSNTHASE"/>
</dbReference>
<dbReference type="AlphaFoldDB" id="A0A6A6VC36"/>
<dbReference type="OrthoDB" id="191315at2759"/>
<dbReference type="Proteomes" id="UP000799440">
    <property type="component" value="Unassembled WGS sequence"/>
</dbReference>
<dbReference type="PANTHER" id="PTHR12128:SF68">
    <property type="entry name" value="DIHYDRODIPICOLINATE SYNTHETASE"/>
    <property type="match status" value="1"/>
</dbReference>
<gene>
    <name evidence="3" type="ORF">M011DRAFT_403725</name>
</gene>
<dbReference type="SMART" id="SM01130">
    <property type="entry name" value="DHDPS"/>
    <property type="match status" value="1"/>
</dbReference>
<organism evidence="3 4">
    <name type="scientific">Sporormia fimetaria CBS 119925</name>
    <dbReference type="NCBI Taxonomy" id="1340428"/>
    <lineage>
        <taxon>Eukaryota</taxon>
        <taxon>Fungi</taxon>
        <taxon>Dikarya</taxon>
        <taxon>Ascomycota</taxon>
        <taxon>Pezizomycotina</taxon>
        <taxon>Dothideomycetes</taxon>
        <taxon>Pleosporomycetidae</taxon>
        <taxon>Pleosporales</taxon>
        <taxon>Sporormiaceae</taxon>
        <taxon>Sporormia</taxon>
    </lineage>
</organism>
<reference evidence="3" key="1">
    <citation type="journal article" date="2020" name="Stud. Mycol.">
        <title>101 Dothideomycetes genomes: a test case for predicting lifestyles and emergence of pathogens.</title>
        <authorList>
            <person name="Haridas S."/>
            <person name="Albert R."/>
            <person name="Binder M."/>
            <person name="Bloem J."/>
            <person name="Labutti K."/>
            <person name="Salamov A."/>
            <person name="Andreopoulos B."/>
            <person name="Baker S."/>
            <person name="Barry K."/>
            <person name="Bills G."/>
            <person name="Bluhm B."/>
            <person name="Cannon C."/>
            <person name="Castanera R."/>
            <person name="Culley D."/>
            <person name="Daum C."/>
            <person name="Ezra D."/>
            <person name="Gonzalez J."/>
            <person name="Henrissat B."/>
            <person name="Kuo A."/>
            <person name="Liang C."/>
            <person name="Lipzen A."/>
            <person name="Lutzoni F."/>
            <person name="Magnuson J."/>
            <person name="Mondo S."/>
            <person name="Nolan M."/>
            <person name="Ohm R."/>
            <person name="Pangilinan J."/>
            <person name="Park H.-J."/>
            <person name="Ramirez L."/>
            <person name="Alfaro M."/>
            <person name="Sun H."/>
            <person name="Tritt A."/>
            <person name="Yoshinaga Y."/>
            <person name="Zwiers L.-H."/>
            <person name="Turgeon B."/>
            <person name="Goodwin S."/>
            <person name="Spatafora J."/>
            <person name="Crous P."/>
            <person name="Grigoriev I."/>
        </authorList>
    </citation>
    <scope>NUCLEOTIDE SEQUENCE</scope>
    <source>
        <strain evidence="3">CBS 119925</strain>
    </source>
</reference>
<evidence type="ECO:0000256" key="1">
    <source>
        <dbReference type="ARBA" id="ARBA00023239"/>
    </source>
</evidence>
<dbReference type="PROSITE" id="PS00665">
    <property type="entry name" value="DHDPS_1"/>
    <property type="match status" value="1"/>
</dbReference>
<keyword evidence="1" id="KW-0456">Lyase</keyword>